<dbReference type="FunFam" id="3.30.430.20:FF:000003">
    <property type="entry name" value="Cysteine-rich RLK (RECEPTOR-like protein kinase) 10"/>
    <property type="match status" value="1"/>
</dbReference>
<dbReference type="InterPro" id="IPR038408">
    <property type="entry name" value="GNK2_sf"/>
</dbReference>
<dbReference type="PROSITE" id="PS51473">
    <property type="entry name" value="GNK2"/>
    <property type="match status" value="2"/>
</dbReference>
<evidence type="ECO:0000256" key="2">
    <source>
        <dbReference type="ARBA" id="ARBA00022737"/>
    </source>
</evidence>
<dbReference type="Gene3D" id="3.30.430.20">
    <property type="entry name" value="Gnk2 domain, C-X8-C-X2-C motif"/>
    <property type="match status" value="2"/>
</dbReference>
<dbReference type="Gramene" id="mRNA:HanXRQr2_Chr17g0815001">
    <property type="protein sequence ID" value="CDS:HanXRQr2_Chr17g0815001.1"/>
    <property type="gene ID" value="HanXRQr2_Chr17g0815001"/>
</dbReference>
<evidence type="ECO:0000256" key="1">
    <source>
        <dbReference type="ARBA" id="ARBA00022729"/>
    </source>
</evidence>
<feature type="domain" description="Gnk2-homologous" evidence="3">
    <location>
        <begin position="156"/>
        <end position="263"/>
    </location>
</feature>
<keyword evidence="1" id="KW-0732">Signal</keyword>
<evidence type="ECO:0000259" key="3">
    <source>
        <dbReference type="PROSITE" id="PS51473"/>
    </source>
</evidence>
<keyword evidence="6" id="KW-1185">Reference proteome</keyword>
<dbReference type="Proteomes" id="UP000215914">
    <property type="component" value="Chromosome 17"/>
</dbReference>
<dbReference type="PANTHER" id="PTHR32099">
    <property type="entry name" value="CYSTEINE-RICH REPEAT SECRETORY PROTEIN"/>
    <property type="match status" value="1"/>
</dbReference>
<reference evidence="5" key="2">
    <citation type="submission" date="2017-02" db="EMBL/GenBank/DDBJ databases">
        <title>Sunflower complete genome.</title>
        <authorList>
            <person name="Langlade N."/>
            <person name="Munos S."/>
        </authorList>
    </citation>
    <scope>NUCLEOTIDE SEQUENCE [LARGE SCALE GENOMIC DNA]</scope>
    <source>
        <tissue evidence="5">Leaves</tissue>
    </source>
</reference>
<dbReference type="FunCoup" id="A0A251RRX5">
    <property type="interactions" value="234"/>
</dbReference>
<evidence type="ECO:0000313" key="4">
    <source>
        <dbReference type="EMBL" id="KAF5756465.1"/>
    </source>
</evidence>
<sequence>MQLLHMHILFPLHKKKKKMFIFEGKLLLLLTSFIFISLINTTTTFAQPDFLYSFCQNAENYTANSTYQKNLNTALSTLPTTNNGFGFYNFSTSQGNDTVYSVSLCRGDINLDVCQSCLNDSIVKLRQVCPNQKEAFAYYDYCMLKYSNQIILGTTGTRFYTRGNPRNITDIDGFNGALAPLLRKLRVEAAAGGPLKKFASDNTSGPGFSTIYGLVQCTPDLSEQQCSNCLESIINRIVEYLDGKQGGRILLPGCNFRYEIYRFVNQSARVSPPPPVSQPIPPPSSPIQPPGMIYICLYHLNLKEEYNLY</sequence>
<gene>
    <name evidence="5" type="ORF">HannXRQ_Chr17g0558691</name>
    <name evidence="4" type="ORF">HanXRQr2_Chr17g0815001</name>
</gene>
<reference evidence="4" key="3">
    <citation type="submission" date="2020-06" db="EMBL/GenBank/DDBJ databases">
        <title>Helianthus annuus Genome sequencing and assembly Release 2.</title>
        <authorList>
            <person name="Gouzy J."/>
            <person name="Langlade N."/>
            <person name="Munos S."/>
        </authorList>
    </citation>
    <scope>NUCLEOTIDE SEQUENCE</scope>
    <source>
        <tissue evidence="4">Leaves</tissue>
    </source>
</reference>
<dbReference type="PANTHER" id="PTHR32099:SF99">
    <property type="entry name" value="GNK2-LIKE DOMAIN-CONTAINING PROTEIN"/>
    <property type="match status" value="1"/>
</dbReference>
<dbReference type="InterPro" id="IPR002902">
    <property type="entry name" value="GNK2"/>
</dbReference>
<proteinExistence type="predicted"/>
<dbReference type="FunFam" id="3.30.430.20:FF:000002">
    <property type="entry name" value="Cysteine-rich receptor-like protein kinase 10"/>
    <property type="match status" value="1"/>
</dbReference>
<dbReference type="EMBL" id="MNCJ02000332">
    <property type="protein sequence ID" value="KAF5756465.1"/>
    <property type="molecule type" value="Genomic_DNA"/>
</dbReference>
<dbReference type="EMBL" id="CM007906">
    <property type="protein sequence ID" value="OTF87155.1"/>
    <property type="molecule type" value="Genomic_DNA"/>
</dbReference>
<dbReference type="OMA" id="SAENCTR"/>
<name>A0A251RRX5_HELAN</name>
<dbReference type="Pfam" id="PF01657">
    <property type="entry name" value="Stress-antifung"/>
    <property type="match status" value="2"/>
</dbReference>
<protein>
    <submittedName>
        <fullName evidence="4 5">Gnk2-like domain-containing protein</fullName>
    </submittedName>
</protein>
<feature type="domain" description="Gnk2-homologous" evidence="3">
    <location>
        <begin position="49"/>
        <end position="151"/>
    </location>
</feature>
<dbReference type="CDD" id="cd23509">
    <property type="entry name" value="Gnk2-like"/>
    <property type="match status" value="2"/>
</dbReference>
<dbReference type="InParanoid" id="A0A251RRX5"/>
<reference evidence="4 6" key="1">
    <citation type="journal article" date="2017" name="Nature">
        <title>The sunflower genome provides insights into oil metabolism, flowering and Asterid evolution.</title>
        <authorList>
            <person name="Badouin H."/>
            <person name="Gouzy J."/>
            <person name="Grassa C.J."/>
            <person name="Murat F."/>
            <person name="Staton S.E."/>
            <person name="Cottret L."/>
            <person name="Lelandais-Briere C."/>
            <person name="Owens G.L."/>
            <person name="Carrere S."/>
            <person name="Mayjonade B."/>
            <person name="Legrand L."/>
            <person name="Gill N."/>
            <person name="Kane N.C."/>
            <person name="Bowers J.E."/>
            <person name="Hubner S."/>
            <person name="Bellec A."/>
            <person name="Berard A."/>
            <person name="Berges H."/>
            <person name="Blanchet N."/>
            <person name="Boniface M.C."/>
            <person name="Brunel D."/>
            <person name="Catrice O."/>
            <person name="Chaidir N."/>
            <person name="Claudel C."/>
            <person name="Donnadieu C."/>
            <person name="Faraut T."/>
            <person name="Fievet G."/>
            <person name="Helmstetter N."/>
            <person name="King M."/>
            <person name="Knapp S.J."/>
            <person name="Lai Z."/>
            <person name="Le Paslier M.C."/>
            <person name="Lippi Y."/>
            <person name="Lorenzon L."/>
            <person name="Mandel J.R."/>
            <person name="Marage G."/>
            <person name="Marchand G."/>
            <person name="Marquand E."/>
            <person name="Bret-Mestries E."/>
            <person name="Morien E."/>
            <person name="Nambeesan S."/>
            <person name="Nguyen T."/>
            <person name="Pegot-Espagnet P."/>
            <person name="Pouilly N."/>
            <person name="Raftis F."/>
            <person name="Sallet E."/>
            <person name="Schiex T."/>
            <person name="Thomas J."/>
            <person name="Vandecasteele C."/>
            <person name="Vares D."/>
            <person name="Vear F."/>
            <person name="Vautrin S."/>
            <person name="Crespi M."/>
            <person name="Mangin B."/>
            <person name="Burke J.M."/>
            <person name="Salse J."/>
            <person name="Munos S."/>
            <person name="Vincourt P."/>
            <person name="Rieseberg L.H."/>
            <person name="Langlade N.B."/>
        </authorList>
    </citation>
    <scope>NUCLEOTIDE SEQUENCE [LARGE SCALE GENOMIC DNA]</scope>
    <source>
        <strain evidence="6">cv. SF193</strain>
        <tissue evidence="4">Leaves</tissue>
    </source>
</reference>
<evidence type="ECO:0000313" key="5">
    <source>
        <dbReference type="EMBL" id="OTF87155.1"/>
    </source>
</evidence>
<keyword evidence="2" id="KW-0677">Repeat</keyword>
<dbReference type="AlphaFoldDB" id="A0A251RRX5"/>
<accession>A0A251RRX5</accession>
<organism evidence="5 6">
    <name type="scientific">Helianthus annuus</name>
    <name type="common">Common sunflower</name>
    <dbReference type="NCBI Taxonomy" id="4232"/>
    <lineage>
        <taxon>Eukaryota</taxon>
        <taxon>Viridiplantae</taxon>
        <taxon>Streptophyta</taxon>
        <taxon>Embryophyta</taxon>
        <taxon>Tracheophyta</taxon>
        <taxon>Spermatophyta</taxon>
        <taxon>Magnoliopsida</taxon>
        <taxon>eudicotyledons</taxon>
        <taxon>Gunneridae</taxon>
        <taxon>Pentapetalae</taxon>
        <taxon>asterids</taxon>
        <taxon>campanulids</taxon>
        <taxon>Asterales</taxon>
        <taxon>Asteraceae</taxon>
        <taxon>Asteroideae</taxon>
        <taxon>Heliantheae alliance</taxon>
        <taxon>Heliantheae</taxon>
        <taxon>Helianthus</taxon>
    </lineage>
</organism>
<evidence type="ECO:0000313" key="6">
    <source>
        <dbReference type="Proteomes" id="UP000215914"/>
    </source>
</evidence>